<feature type="transmembrane region" description="Helical" evidence="8">
    <location>
        <begin position="361"/>
        <end position="378"/>
    </location>
</feature>
<proteinExistence type="inferred from homology"/>
<dbReference type="PANTHER" id="PTHR31752:SF4">
    <property type="entry name" value="AUXIN EFFLUX CARRIER COMPONENT 2"/>
    <property type="match status" value="1"/>
</dbReference>
<dbReference type="GO" id="GO:0005886">
    <property type="term" value="C:plasma membrane"/>
    <property type="evidence" value="ECO:0007669"/>
    <property type="project" value="TreeGrafter"/>
</dbReference>
<evidence type="ECO:0000256" key="4">
    <source>
        <dbReference type="ARBA" id="ARBA00022692"/>
    </source>
</evidence>
<name>A0AAD7Q2G7_QUISA</name>
<dbReference type="Proteomes" id="UP001163823">
    <property type="component" value="Chromosome 4"/>
</dbReference>
<keyword evidence="3" id="KW-0813">Transport</keyword>
<gene>
    <name evidence="9" type="ORF">O6P43_011332</name>
</gene>
<keyword evidence="7" id="KW-0927">Auxin signaling pathway</keyword>
<keyword evidence="5 8" id="KW-1133">Transmembrane helix</keyword>
<protein>
    <submittedName>
        <fullName evidence="9">Auxin efflux carrier component</fullName>
    </submittedName>
</protein>
<dbReference type="GO" id="GO:0009926">
    <property type="term" value="P:auxin polar transport"/>
    <property type="evidence" value="ECO:0007669"/>
    <property type="project" value="TreeGrafter"/>
</dbReference>
<evidence type="ECO:0000256" key="8">
    <source>
        <dbReference type="SAM" id="Phobius"/>
    </source>
</evidence>
<keyword evidence="6 8" id="KW-0472">Membrane</keyword>
<keyword evidence="4 8" id="KW-0812">Transmembrane</keyword>
<feature type="transmembrane region" description="Helical" evidence="8">
    <location>
        <begin position="332"/>
        <end position="354"/>
    </location>
</feature>
<dbReference type="GO" id="GO:0009734">
    <property type="term" value="P:auxin-activated signaling pathway"/>
    <property type="evidence" value="ECO:0007669"/>
    <property type="project" value="UniProtKB-KW"/>
</dbReference>
<dbReference type="Pfam" id="PF03547">
    <property type="entry name" value="Mem_trans"/>
    <property type="match status" value="1"/>
</dbReference>
<evidence type="ECO:0000256" key="7">
    <source>
        <dbReference type="ARBA" id="ARBA00023294"/>
    </source>
</evidence>
<organism evidence="9 10">
    <name type="scientific">Quillaja saponaria</name>
    <name type="common">Soap bark tree</name>
    <dbReference type="NCBI Taxonomy" id="32244"/>
    <lineage>
        <taxon>Eukaryota</taxon>
        <taxon>Viridiplantae</taxon>
        <taxon>Streptophyta</taxon>
        <taxon>Embryophyta</taxon>
        <taxon>Tracheophyta</taxon>
        <taxon>Spermatophyta</taxon>
        <taxon>Magnoliopsida</taxon>
        <taxon>eudicotyledons</taxon>
        <taxon>Gunneridae</taxon>
        <taxon>Pentapetalae</taxon>
        <taxon>rosids</taxon>
        <taxon>fabids</taxon>
        <taxon>Fabales</taxon>
        <taxon>Quillajaceae</taxon>
        <taxon>Quillaja</taxon>
    </lineage>
</organism>
<feature type="transmembrane region" description="Helical" evidence="8">
    <location>
        <begin position="67"/>
        <end position="88"/>
    </location>
</feature>
<feature type="transmembrane region" description="Helical" evidence="8">
    <location>
        <begin position="6"/>
        <end position="23"/>
    </location>
</feature>
<keyword evidence="10" id="KW-1185">Reference proteome</keyword>
<evidence type="ECO:0000256" key="5">
    <source>
        <dbReference type="ARBA" id="ARBA00022989"/>
    </source>
</evidence>
<accession>A0AAD7Q2G7</accession>
<dbReference type="AlphaFoldDB" id="A0AAD7Q2G7"/>
<evidence type="ECO:0000256" key="2">
    <source>
        <dbReference type="ARBA" id="ARBA00009177"/>
    </source>
</evidence>
<dbReference type="GO" id="GO:0005783">
    <property type="term" value="C:endoplasmic reticulum"/>
    <property type="evidence" value="ECO:0007669"/>
    <property type="project" value="TreeGrafter"/>
</dbReference>
<evidence type="ECO:0000256" key="1">
    <source>
        <dbReference type="ARBA" id="ARBA00004141"/>
    </source>
</evidence>
<dbReference type="InterPro" id="IPR051107">
    <property type="entry name" value="Auxin_Efflux_Carrier"/>
</dbReference>
<reference evidence="9" key="1">
    <citation type="journal article" date="2023" name="Science">
        <title>Elucidation of the pathway for biosynthesis of saponin adjuvants from the soapbark tree.</title>
        <authorList>
            <person name="Reed J."/>
            <person name="Orme A."/>
            <person name="El-Demerdash A."/>
            <person name="Owen C."/>
            <person name="Martin L.B.B."/>
            <person name="Misra R.C."/>
            <person name="Kikuchi S."/>
            <person name="Rejzek M."/>
            <person name="Martin A.C."/>
            <person name="Harkess A."/>
            <person name="Leebens-Mack J."/>
            <person name="Louveau T."/>
            <person name="Stephenson M.J."/>
            <person name="Osbourn A."/>
        </authorList>
    </citation>
    <scope>NUCLEOTIDE SEQUENCE</scope>
    <source>
        <strain evidence="9">S10</strain>
    </source>
</reference>
<dbReference type="KEGG" id="qsa:O6P43_011332"/>
<feature type="transmembrane region" description="Helical" evidence="8">
    <location>
        <begin position="35"/>
        <end position="55"/>
    </location>
</feature>
<evidence type="ECO:0000256" key="3">
    <source>
        <dbReference type="ARBA" id="ARBA00022448"/>
    </source>
</evidence>
<evidence type="ECO:0000313" key="10">
    <source>
        <dbReference type="Proteomes" id="UP001163823"/>
    </source>
</evidence>
<sequence>MNFHFIAADSLQKLAILASLFLWKILSKKGKLEWVITLFALASFPNTIVLGLPLLNALYGDVSSSPVIQNMVFQGVIWKTLLLIMFEYRRAKPIIRERFHASAGSIASIQVDPDVVSLDGCEKLQADAEIDNNEKLHIVVRKSSASSTLPSLHKSQQLRSMTCISESLSLQSLKDGAPRTLNLDQEEILKVEKSKRLQGAISSKDQLHMFKWSSSASSYAATVSEGNSVGHANNCRVASCTDFGVITDPTRFAIQQETTPSCGALTLNAGKVLGEKEEENNQQMPPASVMTKFILVVVWRKLMRNPNTYSSLLALAWSLLSFRWNIKMPKFVRGSVTILSDTGLGISVFSLGLFIALQPKIIALATIQAALPQAIFSFSFAKEYNVHPEIISSSVITGMVIALPVAILYHVLLAL</sequence>
<dbReference type="PANTHER" id="PTHR31752">
    <property type="entry name" value="AUXIN EFFLUX CARRIER COMPONENT 1B-RELATED"/>
    <property type="match status" value="1"/>
</dbReference>
<dbReference type="InterPro" id="IPR004776">
    <property type="entry name" value="Mem_transp_PIN-like"/>
</dbReference>
<feature type="transmembrane region" description="Helical" evidence="8">
    <location>
        <begin position="390"/>
        <end position="412"/>
    </location>
</feature>
<evidence type="ECO:0000256" key="6">
    <source>
        <dbReference type="ARBA" id="ARBA00023136"/>
    </source>
</evidence>
<comment type="similarity">
    <text evidence="2">Belongs to the auxin efflux carrier (TC 2.A.69.1) family.</text>
</comment>
<dbReference type="GO" id="GO:0010329">
    <property type="term" value="F:auxin efflux transmembrane transporter activity"/>
    <property type="evidence" value="ECO:0007669"/>
    <property type="project" value="TreeGrafter"/>
</dbReference>
<evidence type="ECO:0000313" key="9">
    <source>
        <dbReference type="EMBL" id="KAJ7973632.1"/>
    </source>
</evidence>
<dbReference type="EMBL" id="JARAOO010000004">
    <property type="protein sequence ID" value="KAJ7973632.1"/>
    <property type="molecule type" value="Genomic_DNA"/>
</dbReference>
<comment type="subcellular location">
    <subcellularLocation>
        <location evidence="1">Membrane</location>
        <topology evidence="1">Multi-pass membrane protein</topology>
    </subcellularLocation>
</comment>
<comment type="caution">
    <text evidence="9">The sequence shown here is derived from an EMBL/GenBank/DDBJ whole genome shotgun (WGS) entry which is preliminary data.</text>
</comment>